<comment type="caution">
    <text evidence="2">The sequence shown here is derived from an EMBL/GenBank/DDBJ whole genome shotgun (WGS) entry which is preliminary data.</text>
</comment>
<feature type="compositionally biased region" description="Low complexity" evidence="1">
    <location>
        <begin position="371"/>
        <end position="386"/>
    </location>
</feature>
<dbReference type="Proteomes" id="UP000807353">
    <property type="component" value="Unassembled WGS sequence"/>
</dbReference>
<dbReference type="AlphaFoldDB" id="A0A9P5XPT1"/>
<dbReference type="OrthoDB" id="3259294at2759"/>
<feature type="non-terminal residue" evidence="2">
    <location>
        <position position="719"/>
    </location>
</feature>
<reference evidence="2" key="1">
    <citation type="submission" date="2020-11" db="EMBL/GenBank/DDBJ databases">
        <authorList>
            <consortium name="DOE Joint Genome Institute"/>
            <person name="Ahrendt S."/>
            <person name="Riley R."/>
            <person name="Andreopoulos W."/>
            <person name="Labutti K."/>
            <person name="Pangilinan J."/>
            <person name="Ruiz-Duenas F.J."/>
            <person name="Barrasa J.M."/>
            <person name="Sanchez-Garcia M."/>
            <person name="Camarero S."/>
            <person name="Miyauchi S."/>
            <person name="Serrano A."/>
            <person name="Linde D."/>
            <person name="Babiker R."/>
            <person name="Drula E."/>
            <person name="Ayuso-Fernandez I."/>
            <person name="Pacheco R."/>
            <person name="Padilla G."/>
            <person name="Ferreira P."/>
            <person name="Barriuso J."/>
            <person name="Kellner H."/>
            <person name="Castanera R."/>
            <person name="Alfaro M."/>
            <person name="Ramirez L."/>
            <person name="Pisabarro A.G."/>
            <person name="Kuo A."/>
            <person name="Tritt A."/>
            <person name="Lipzen A."/>
            <person name="He G."/>
            <person name="Yan M."/>
            <person name="Ng V."/>
            <person name="Cullen D."/>
            <person name="Martin F."/>
            <person name="Rosso M.-N."/>
            <person name="Henrissat B."/>
            <person name="Hibbett D."/>
            <person name="Martinez A.T."/>
            <person name="Grigoriev I.V."/>
        </authorList>
    </citation>
    <scope>NUCLEOTIDE SEQUENCE</scope>
    <source>
        <strain evidence="2">CBS 247.69</strain>
    </source>
</reference>
<keyword evidence="3" id="KW-1185">Reference proteome</keyword>
<organism evidence="2 3">
    <name type="scientific">Collybia nuda</name>
    <dbReference type="NCBI Taxonomy" id="64659"/>
    <lineage>
        <taxon>Eukaryota</taxon>
        <taxon>Fungi</taxon>
        <taxon>Dikarya</taxon>
        <taxon>Basidiomycota</taxon>
        <taxon>Agaricomycotina</taxon>
        <taxon>Agaricomycetes</taxon>
        <taxon>Agaricomycetidae</taxon>
        <taxon>Agaricales</taxon>
        <taxon>Tricholomatineae</taxon>
        <taxon>Clitocybaceae</taxon>
        <taxon>Collybia</taxon>
    </lineage>
</organism>
<evidence type="ECO:0000313" key="3">
    <source>
        <dbReference type="Proteomes" id="UP000807353"/>
    </source>
</evidence>
<dbReference type="EMBL" id="MU150674">
    <property type="protein sequence ID" value="KAF9455447.1"/>
    <property type="molecule type" value="Genomic_DNA"/>
</dbReference>
<gene>
    <name evidence="2" type="ORF">BDZ94DRAFT_1367311</name>
</gene>
<name>A0A9P5XPT1_9AGAR</name>
<feature type="region of interest" description="Disordered" evidence="1">
    <location>
        <begin position="357"/>
        <end position="433"/>
    </location>
</feature>
<evidence type="ECO:0000256" key="1">
    <source>
        <dbReference type="SAM" id="MobiDB-lite"/>
    </source>
</evidence>
<evidence type="ECO:0000313" key="2">
    <source>
        <dbReference type="EMBL" id="KAF9455447.1"/>
    </source>
</evidence>
<protein>
    <submittedName>
        <fullName evidence="2">Uncharacterized protein</fullName>
    </submittedName>
</protein>
<sequence>MLLWLKGALSPQEIRDRILDPTSDFQKRIVEYLESVHIGEFMTGSMQDVKDQVDENQEFKSYKDPTQTLPDPPPPMCTQKECSDDDCSKCKKLDTWWEKFEETVDDIVLRSNVHNCRKNKINDSNFKRPACINKDGKCKARFPRQVYEQTEVDLKTGALNIKKGEAWINTFTPIVAYLFRCNSDATSLMSGTAIRAVIGYVSDYVTKPGLKTHVIFDAVRSIFQRNTEMLAGSLKVKEKARKLVTQTVNCLTAKMEIGGPMAALYLLGNPDHYTSHKFVPVYWKNYVREVLKSWRSEEDLDAEIPEKVVVQKDESGEYVGFSKVHDYVYRPKVFEDKTLYEWVQMSTRVKITKTEIDSDDDDFSTDEEIDSISIDSPSPSIGPIPEDLQDNDESESNSENDNDNEKTTIFNTESGTDTENENGDNDGSFLKGHPLHRTHKIQFDQRKNNIVPNFIGGSLPRCDRGDREYYCATMLTLFKPWRTGLDLKEEGYSWDETFVEHEFTNVQKQYMSNFNIRYECNDARDDYAAQLKKGDMPSGNIPEWMDSDLLNDLDEDNTDFYDGADFGITEDINDEPHNQYLGLGKIGKSKLYEMEATRIGIKEAGWLDESPNGIDLINKVPLHPEIIQSGAKWKAAVSNKRQEILAERNKHLPEKKAFGNQVLDPNQNNVKIVDQSYLTKKFKVKEKADYEIIKNTINNFELNTEQERAFRIIAQHAVD</sequence>
<feature type="compositionally biased region" description="Acidic residues" evidence="1">
    <location>
        <begin position="387"/>
        <end position="402"/>
    </location>
</feature>
<accession>A0A9P5XPT1</accession>
<feature type="compositionally biased region" description="Acidic residues" evidence="1">
    <location>
        <begin position="357"/>
        <end position="370"/>
    </location>
</feature>
<proteinExistence type="predicted"/>